<evidence type="ECO:0000256" key="7">
    <source>
        <dbReference type="ARBA" id="ARBA00022795"/>
    </source>
</evidence>
<keyword evidence="7" id="KW-1005">Bacterial flagellum biogenesis</keyword>
<comment type="caution">
    <text evidence="17">The sequence shown here is derived from an EMBL/GenBank/DDBJ whole genome shotgun (WGS) entry which is preliminary data.</text>
</comment>
<comment type="function">
    <text evidence="12">Necessary for flagellar biosynthesis. May be involved in translocation of the flagellum.</text>
</comment>
<dbReference type="Gene3D" id="3.40.50.300">
    <property type="entry name" value="P-loop containing nucleotide triphosphate hydrolases"/>
    <property type="match status" value="1"/>
</dbReference>
<dbReference type="InterPro" id="IPR003593">
    <property type="entry name" value="AAA+_ATPase"/>
</dbReference>
<comment type="subcellular location">
    <subcellularLocation>
        <location evidence="1">Cell membrane</location>
        <topology evidence="1">Peripheral membrane protein</topology>
        <orientation evidence="1">Cytoplasmic side</orientation>
    </subcellularLocation>
</comment>
<evidence type="ECO:0000256" key="12">
    <source>
        <dbReference type="ARBA" id="ARBA00025337"/>
    </source>
</evidence>
<keyword evidence="14" id="KW-0175">Coiled coil</keyword>
<evidence type="ECO:0000256" key="5">
    <source>
        <dbReference type="ARBA" id="ARBA00022475"/>
    </source>
</evidence>
<evidence type="ECO:0000313" key="18">
    <source>
        <dbReference type="Proteomes" id="UP001623592"/>
    </source>
</evidence>
<keyword evidence="6" id="KW-0547">Nucleotide-binding</keyword>
<keyword evidence="5" id="KW-1003">Cell membrane</keyword>
<dbReference type="InterPro" id="IPR047040">
    <property type="entry name" value="FlhF__GTPase_dom"/>
</dbReference>
<evidence type="ECO:0000256" key="2">
    <source>
        <dbReference type="ARBA" id="ARBA00008531"/>
    </source>
</evidence>
<keyword evidence="10" id="KW-0472">Membrane</keyword>
<keyword evidence="17" id="KW-0966">Cell projection</keyword>
<evidence type="ECO:0000256" key="9">
    <source>
        <dbReference type="ARBA" id="ARBA00023134"/>
    </source>
</evidence>
<dbReference type="PANTHER" id="PTHR43134">
    <property type="entry name" value="SIGNAL RECOGNITION PARTICLE RECEPTOR SUBUNIT ALPHA"/>
    <property type="match status" value="1"/>
</dbReference>
<keyword evidence="17" id="KW-0969">Cilium</keyword>
<protein>
    <recommendedName>
        <fullName evidence="3 13">Flagellar biosynthesis protein FlhF</fullName>
    </recommendedName>
</protein>
<keyword evidence="17" id="KW-0282">Flagellum</keyword>
<dbReference type="NCBIfam" id="TIGR03499">
    <property type="entry name" value="FlhF"/>
    <property type="match status" value="1"/>
</dbReference>
<evidence type="ECO:0000256" key="13">
    <source>
        <dbReference type="NCBIfam" id="TIGR03499"/>
    </source>
</evidence>
<reference evidence="17 18" key="1">
    <citation type="submission" date="2024-11" db="EMBL/GenBank/DDBJ databases">
        <authorList>
            <person name="Heng Y.C."/>
            <person name="Lim A.C.H."/>
            <person name="Lee J.K.Y."/>
            <person name="Kittelmann S."/>
        </authorList>
    </citation>
    <scope>NUCLEOTIDE SEQUENCE [LARGE SCALE GENOMIC DNA]</scope>
    <source>
        <strain evidence="17 18">WILCCON 0114</strain>
    </source>
</reference>
<sequence>MIIKKYIVKDMNEALNKIKMELGHDAVIISSRKIKKGGIFGLFSQKYIEVTAGVDKSQKYDDYNNDDVNSVSMEESIKALKKAMEKHTNKALVSEKDNTNIKKTEKIYDGEKDSKDEILEEMKEMKELITGLSNEKAKGESLNDKIKSKLKAVDINDRCIEKILLDLHGNFDDNNIKEVIKNNINICDIDESGIIVLVGPTGVGKTTTIAKLAGRFSLIEKKKVGLITVDTYRIGAVEQLRTYADIMGIPFSVVITLKEMDEAIKSMSDCDVILVDTTGRSSKNEMQISQLRAFVERTGTNNISLVVSCTTKDKDIEAIINGYKKLNYKNIIITKLDETTTYGSIINIINYAGKPVSYFTTGQNVPDDIKKLSLEKISSIILGEDNI</sequence>
<name>A0ABW8TGI8_9CLOT</name>
<evidence type="ECO:0000256" key="14">
    <source>
        <dbReference type="SAM" id="Coils"/>
    </source>
</evidence>
<dbReference type="RefSeq" id="WP_406788270.1">
    <property type="nucleotide sequence ID" value="NZ_JBJIAA010000011.1"/>
</dbReference>
<keyword evidence="9" id="KW-0342">GTP-binding</keyword>
<evidence type="ECO:0000313" key="17">
    <source>
        <dbReference type="EMBL" id="MFL0251619.1"/>
    </source>
</evidence>
<feature type="domain" description="AAA+ ATPase" evidence="15">
    <location>
        <begin position="191"/>
        <end position="327"/>
    </location>
</feature>
<evidence type="ECO:0000259" key="16">
    <source>
        <dbReference type="SMART" id="SM00962"/>
    </source>
</evidence>
<keyword evidence="18" id="KW-1185">Reference proteome</keyword>
<dbReference type="EMBL" id="JBJIAA010000011">
    <property type="protein sequence ID" value="MFL0251619.1"/>
    <property type="molecule type" value="Genomic_DNA"/>
</dbReference>
<evidence type="ECO:0000256" key="8">
    <source>
        <dbReference type="ARBA" id="ARBA00022927"/>
    </source>
</evidence>
<evidence type="ECO:0000256" key="11">
    <source>
        <dbReference type="ARBA" id="ARBA00023225"/>
    </source>
</evidence>
<dbReference type="PANTHER" id="PTHR43134:SF3">
    <property type="entry name" value="FLAGELLAR BIOSYNTHESIS PROTEIN FLHF"/>
    <property type="match status" value="1"/>
</dbReference>
<feature type="domain" description="SRP54-type proteins GTP-binding" evidence="16">
    <location>
        <begin position="192"/>
        <end position="383"/>
    </location>
</feature>
<keyword evidence="4" id="KW-0813">Transport</keyword>
<dbReference type="SMART" id="SM00382">
    <property type="entry name" value="AAA"/>
    <property type="match status" value="1"/>
</dbReference>
<evidence type="ECO:0000256" key="6">
    <source>
        <dbReference type="ARBA" id="ARBA00022741"/>
    </source>
</evidence>
<dbReference type="Proteomes" id="UP001623592">
    <property type="component" value="Unassembled WGS sequence"/>
</dbReference>
<dbReference type="SUPFAM" id="SSF52540">
    <property type="entry name" value="P-loop containing nucleoside triphosphate hydrolases"/>
    <property type="match status" value="1"/>
</dbReference>
<dbReference type="InterPro" id="IPR020006">
    <property type="entry name" value="FlhF"/>
</dbReference>
<evidence type="ECO:0000256" key="3">
    <source>
        <dbReference type="ARBA" id="ARBA00014919"/>
    </source>
</evidence>
<accession>A0ABW8TGI8</accession>
<proteinExistence type="inferred from homology"/>
<gene>
    <name evidence="17" type="primary">flhF</name>
    <name evidence="17" type="ORF">ACJDT4_14445</name>
</gene>
<keyword evidence="11" id="KW-1006">Bacterial flagellum protein export</keyword>
<dbReference type="InterPro" id="IPR027417">
    <property type="entry name" value="P-loop_NTPase"/>
</dbReference>
<keyword evidence="8" id="KW-0653">Protein transport</keyword>
<dbReference type="InterPro" id="IPR000897">
    <property type="entry name" value="SRP54_GTPase_dom"/>
</dbReference>
<dbReference type="Pfam" id="PF00448">
    <property type="entry name" value="SRP54"/>
    <property type="match status" value="1"/>
</dbReference>
<comment type="similarity">
    <text evidence="2">Belongs to the GTP-binding SRP family.</text>
</comment>
<evidence type="ECO:0000256" key="10">
    <source>
        <dbReference type="ARBA" id="ARBA00023136"/>
    </source>
</evidence>
<dbReference type="Gene3D" id="1.20.120.1380">
    <property type="entry name" value="Flagellar FlhF biosynthesis protein, N domain"/>
    <property type="match status" value="1"/>
</dbReference>
<dbReference type="CDD" id="cd17873">
    <property type="entry name" value="FlhF"/>
    <property type="match status" value="1"/>
</dbReference>
<evidence type="ECO:0000259" key="15">
    <source>
        <dbReference type="SMART" id="SM00382"/>
    </source>
</evidence>
<dbReference type="SMART" id="SM00962">
    <property type="entry name" value="SRP54"/>
    <property type="match status" value="1"/>
</dbReference>
<evidence type="ECO:0000256" key="1">
    <source>
        <dbReference type="ARBA" id="ARBA00004413"/>
    </source>
</evidence>
<organism evidence="17 18">
    <name type="scientific">Clostridium neuense</name>
    <dbReference type="NCBI Taxonomy" id="1728934"/>
    <lineage>
        <taxon>Bacteria</taxon>
        <taxon>Bacillati</taxon>
        <taxon>Bacillota</taxon>
        <taxon>Clostridia</taxon>
        <taxon>Eubacteriales</taxon>
        <taxon>Clostridiaceae</taxon>
        <taxon>Clostridium</taxon>
    </lineage>
</organism>
<evidence type="ECO:0000256" key="4">
    <source>
        <dbReference type="ARBA" id="ARBA00022448"/>
    </source>
</evidence>
<feature type="coiled-coil region" evidence="14">
    <location>
        <begin position="70"/>
        <end position="135"/>
    </location>
</feature>